<dbReference type="SUPFAM" id="SSF88659">
    <property type="entry name" value="Sigma3 and sigma4 domains of RNA polymerase sigma factors"/>
    <property type="match status" value="1"/>
</dbReference>
<dbReference type="InterPro" id="IPR014284">
    <property type="entry name" value="RNA_pol_sigma-70_dom"/>
</dbReference>
<dbReference type="CDD" id="cd06171">
    <property type="entry name" value="Sigma70_r4"/>
    <property type="match status" value="1"/>
</dbReference>
<accession>A0A7K0FP58</accession>
<dbReference type="InterPro" id="IPR039425">
    <property type="entry name" value="RNA_pol_sigma-70-like"/>
</dbReference>
<dbReference type="Proteomes" id="UP000462931">
    <property type="component" value="Unassembled WGS sequence"/>
</dbReference>
<dbReference type="GO" id="GO:0006352">
    <property type="term" value="P:DNA-templated transcription initiation"/>
    <property type="evidence" value="ECO:0007669"/>
    <property type="project" value="InterPro"/>
</dbReference>
<protein>
    <submittedName>
        <fullName evidence="7">RNA polymerase sigma-70 factor</fullName>
    </submittedName>
</protein>
<comment type="caution">
    <text evidence="7">The sequence shown here is derived from an EMBL/GenBank/DDBJ whole genome shotgun (WGS) entry which is preliminary data.</text>
</comment>
<feature type="domain" description="RNA polymerase sigma-70 region 2" evidence="5">
    <location>
        <begin position="8"/>
        <end position="73"/>
    </location>
</feature>
<dbReference type="PANTHER" id="PTHR43133">
    <property type="entry name" value="RNA POLYMERASE ECF-TYPE SIGMA FACTO"/>
    <property type="match status" value="1"/>
</dbReference>
<dbReference type="SUPFAM" id="SSF88946">
    <property type="entry name" value="Sigma2 domain of RNA polymerase sigma factors"/>
    <property type="match status" value="1"/>
</dbReference>
<dbReference type="Pfam" id="PF04542">
    <property type="entry name" value="Sigma70_r2"/>
    <property type="match status" value="1"/>
</dbReference>
<dbReference type="InterPro" id="IPR036388">
    <property type="entry name" value="WH-like_DNA-bd_sf"/>
</dbReference>
<dbReference type="InterPro" id="IPR014327">
    <property type="entry name" value="RNA_pol_sigma70_bacteroid"/>
</dbReference>
<evidence type="ECO:0000256" key="2">
    <source>
        <dbReference type="ARBA" id="ARBA00023015"/>
    </source>
</evidence>
<evidence type="ECO:0000256" key="1">
    <source>
        <dbReference type="ARBA" id="ARBA00010641"/>
    </source>
</evidence>
<dbReference type="Pfam" id="PF08281">
    <property type="entry name" value="Sigma70_r4_2"/>
    <property type="match status" value="1"/>
</dbReference>
<dbReference type="Gene3D" id="1.10.1740.10">
    <property type="match status" value="1"/>
</dbReference>
<dbReference type="RefSeq" id="WP_154287741.1">
    <property type="nucleotide sequence ID" value="NZ_WKJI01000002.1"/>
</dbReference>
<evidence type="ECO:0000256" key="4">
    <source>
        <dbReference type="ARBA" id="ARBA00023163"/>
    </source>
</evidence>
<dbReference type="InterPro" id="IPR013325">
    <property type="entry name" value="RNA_pol_sigma_r2"/>
</dbReference>
<dbReference type="AlphaFoldDB" id="A0A7K0FP58"/>
<dbReference type="EMBL" id="WKJI01000002">
    <property type="protein sequence ID" value="MRX47632.1"/>
    <property type="molecule type" value="Genomic_DNA"/>
</dbReference>
<dbReference type="Gene3D" id="1.10.10.10">
    <property type="entry name" value="Winged helix-like DNA-binding domain superfamily/Winged helix DNA-binding domain"/>
    <property type="match status" value="1"/>
</dbReference>
<evidence type="ECO:0000259" key="5">
    <source>
        <dbReference type="Pfam" id="PF04542"/>
    </source>
</evidence>
<evidence type="ECO:0000313" key="7">
    <source>
        <dbReference type="EMBL" id="MRX47632.1"/>
    </source>
</evidence>
<keyword evidence="4" id="KW-0804">Transcription</keyword>
<evidence type="ECO:0000256" key="3">
    <source>
        <dbReference type="ARBA" id="ARBA00023082"/>
    </source>
</evidence>
<dbReference type="NCBIfam" id="TIGR02937">
    <property type="entry name" value="sigma70-ECF"/>
    <property type="match status" value="1"/>
</dbReference>
<evidence type="ECO:0000259" key="6">
    <source>
        <dbReference type="Pfam" id="PF08281"/>
    </source>
</evidence>
<dbReference type="InterPro" id="IPR013324">
    <property type="entry name" value="RNA_pol_sigma_r3/r4-like"/>
</dbReference>
<organism evidence="7 8">
    <name type="scientific">Pedobacter puniceum</name>
    <dbReference type="NCBI Taxonomy" id="2666136"/>
    <lineage>
        <taxon>Bacteria</taxon>
        <taxon>Pseudomonadati</taxon>
        <taxon>Bacteroidota</taxon>
        <taxon>Sphingobacteriia</taxon>
        <taxon>Sphingobacteriales</taxon>
        <taxon>Sphingobacteriaceae</taxon>
        <taxon>Pedobacter</taxon>
    </lineage>
</organism>
<dbReference type="GO" id="GO:0003677">
    <property type="term" value="F:DNA binding"/>
    <property type="evidence" value="ECO:0007669"/>
    <property type="project" value="InterPro"/>
</dbReference>
<gene>
    <name evidence="7" type="ORF">GJJ64_10550</name>
</gene>
<dbReference type="InterPro" id="IPR013249">
    <property type="entry name" value="RNA_pol_sigma70_r4_t2"/>
</dbReference>
<keyword evidence="3" id="KW-0731">Sigma factor</keyword>
<dbReference type="GO" id="GO:0016987">
    <property type="term" value="F:sigma factor activity"/>
    <property type="evidence" value="ECO:0007669"/>
    <property type="project" value="UniProtKB-KW"/>
</dbReference>
<evidence type="ECO:0000313" key="8">
    <source>
        <dbReference type="Proteomes" id="UP000462931"/>
    </source>
</evidence>
<keyword evidence="2" id="KW-0805">Transcription regulation</keyword>
<name>A0A7K0FP58_9SPHI</name>
<proteinExistence type="inferred from homology"/>
<dbReference type="NCBIfam" id="TIGR02985">
    <property type="entry name" value="Sig70_bacteroi1"/>
    <property type="match status" value="1"/>
</dbReference>
<keyword evidence="8" id="KW-1185">Reference proteome</keyword>
<dbReference type="InterPro" id="IPR007627">
    <property type="entry name" value="RNA_pol_sigma70_r2"/>
</dbReference>
<feature type="domain" description="RNA polymerase sigma factor 70 region 4 type 2" evidence="6">
    <location>
        <begin position="109"/>
        <end position="159"/>
    </location>
</feature>
<reference evidence="7 8" key="1">
    <citation type="submission" date="2019-11" db="EMBL/GenBank/DDBJ databases">
        <authorList>
            <person name="Cheng Q."/>
            <person name="Yang Z."/>
        </authorList>
    </citation>
    <scope>NUCLEOTIDE SEQUENCE [LARGE SCALE GENOMIC DNA]</scope>
    <source>
        <strain evidence="7 8">HX-22-1</strain>
    </source>
</reference>
<sequence length="175" mass="21259">MANGFEALFKAYYAKLIFFANKYVNDLPVAEEIVSEAFSFLWERKEQYEFDENFSGYLYKMVQNRALNYLKHKKIQSEYVNYLQKNNLLSEVPTFEQNPIYHKEFEQHINQAIENLPQRCKEVFKLSRFKELRNKEIAKQLNISHKTVERQMSIALEKLRFKLQHLLFFIIIYFF</sequence>
<dbReference type="PANTHER" id="PTHR43133:SF46">
    <property type="entry name" value="RNA POLYMERASE SIGMA-70 FACTOR ECF SUBFAMILY"/>
    <property type="match status" value="1"/>
</dbReference>
<comment type="similarity">
    <text evidence="1">Belongs to the sigma-70 factor family. ECF subfamily.</text>
</comment>